<keyword evidence="2" id="KW-1185">Reference proteome</keyword>
<gene>
    <name evidence="1" type="ORF">MTR67_034622</name>
</gene>
<accession>A0AAF0ZJE9</accession>
<protein>
    <submittedName>
        <fullName evidence="1">Uncharacterized protein</fullName>
    </submittedName>
</protein>
<dbReference type="AlphaFoldDB" id="A0AAF0ZJE9"/>
<sequence length="107" mass="11898">MIVPSLLITRTPFDSRTRVAKFEFPNEQVLEWRSSSAVPKGKANVVADALNRLSMRSNSHVEEGKKHLAQEVHRLARLGVFFLDSSEGGVVMMNGAKSSLMSQVKEK</sequence>
<dbReference type="Proteomes" id="UP001234989">
    <property type="component" value="Chromosome 8"/>
</dbReference>
<dbReference type="EMBL" id="CP133619">
    <property type="protein sequence ID" value="WMV41237.1"/>
    <property type="molecule type" value="Genomic_DNA"/>
</dbReference>
<reference evidence="1" key="1">
    <citation type="submission" date="2023-08" db="EMBL/GenBank/DDBJ databases">
        <title>A de novo genome assembly of Solanum verrucosum Schlechtendal, a Mexican diploid species geographically isolated from the other diploid A-genome species in potato relatives.</title>
        <authorList>
            <person name="Hosaka K."/>
        </authorList>
    </citation>
    <scope>NUCLEOTIDE SEQUENCE</scope>
    <source>
        <tissue evidence="1">Young leaves</tissue>
    </source>
</reference>
<evidence type="ECO:0000313" key="2">
    <source>
        <dbReference type="Proteomes" id="UP001234989"/>
    </source>
</evidence>
<organism evidence="1 2">
    <name type="scientific">Solanum verrucosum</name>
    <dbReference type="NCBI Taxonomy" id="315347"/>
    <lineage>
        <taxon>Eukaryota</taxon>
        <taxon>Viridiplantae</taxon>
        <taxon>Streptophyta</taxon>
        <taxon>Embryophyta</taxon>
        <taxon>Tracheophyta</taxon>
        <taxon>Spermatophyta</taxon>
        <taxon>Magnoliopsida</taxon>
        <taxon>eudicotyledons</taxon>
        <taxon>Gunneridae</taxon>
        <taxon>Pentapetalae</taxon>
        <taxon>asterids</taxon>
        <taxon>lamiids</taxon>
        <taxon>Solanales</taxon>
        <taxon>Solanaceae</taxon>
        <taxon>Solanoideae</taxon>
        <taxon>Solaneae</taxon>
        <taxon>Solanum</taxon>
    </lineage>
</organism>
<evidence type="ECO:0000313" key="1">
    <source>
        <dbReference type="EMBL" id="WMV41237.1"/>
    </source>
</evidence>
<name>A0AAF0ZJE9_SOLVR</name>
<proteinExistence type="predicted"/>